<dbReference type="InterPro" id="IPR036520">
    <property type="entry name" value="UPF0759_sf"/>
</dbReference>
<reference evidence="1 3" key="1">
    <citation type="submission" date="2014-03" db="EMBL/GenBank/DDBJ databases">
        <title>Complete genome sequence of the Radio-Resistant Rubrobacter radiotolerans RSPS-4.</title>
        <authorList>
            <person name="Egas C.C."/>
            <person name="Barroso C.C."/>
            <person name="Froufe H.J.C."/>
            <person name="Pacheco J.J."/>
            <person name="Albuquerque L.L."/>
            <person name="da Costa M.M.S."/>
        </authorList>
    </citation>
    <scope>NUCLEOTIDE SEQUENCE [LARGE SCALE GENOMIC DNA]</scope>
    <source>
        <strain evidence="1 3">RSPS-4</strain>
    </source>
</reference>
<dbReference type="EMBL" id="JAWXXX010000001">
    <property type="protein sequence ID" value="MDX5893846.1"/>
    <property type="molecule type" value="Genomic_DNA"/>
</dbReference>
<dbReference type="HOGENOM" id="CLU_046519_2_1_11"/>
<dbReference type="Proteomes" id="UP000025229">
    <property type="component" value="Chromosome"/>
</dbReference>
<dbReference type="SUPFAM" id="SSF117396">
    <property type="entry name" value="TM1631-like"/>
    <property type="match status" value="1"/>
</dbReference>
<accession>A0A023X2Z3</accession>
<dbReference type="eggNOG" id="COG1801">
    <property type="taxonomic scope" value="Bacteria"/>
</dbReference>
<gene>
    <name evidence="1" type="ORF">RradSPS_1156</name>
    <name evidence="2" type="ORF">SIL72_07355</name>
</gene>
<keyword evidence="3" id="KW-1185">Reference proteome</keyword>
<organism evidence="1 3">
    <name type="scientific">Rubrobacter radiotolerans</name>
    <name type="common">Arthrobacter radiotolerans</name>
    <dbReference type="NCBI Taxonomy" id="42256"/>
    <lineage>
        <taxon>Bacteria</taxon>
        <taxon>Bacillati</taxon>
        <taxon>Actinomycetota</taxon>
        <taxon>Rubrobacteria</taxon>
        <taxon>Rubrobacterales</taxon>
        <taxon>Rubrobacteraceae</taxon>
        <taxon>Rubrobacter</taxon>
    </lineage>
</organism>
<evidence type="ECO:0000313" key="2">
    <source>
        <dbReference type="EMBL" id="MDX5893846.1"/>
    </source>
</evidence>
<dbReference type="Proteomes" id="UP001281130">
    <property type="component" value="Unassembled WGS sequence"/>
</dbReference>
<proteinExistence type="predicted"/>
<dbReference type="STRING" id="42256.RradSPS_1156"/>
<evidence type="ECO:0000313" key="1">
    <source>
        <dbReference type="EMBL" id="AHY46439.1"/>
    </source>
</evidence>
<dbReference type="InterPro" id="IPR002763">
    <property type="entry name" value="DUF72"/>
</dbReference>
<protein>
    <submittedName>
        <fullName evidence="2">DUF72 domain-containing protein</fullName>
    </submittedName>
</protein>
<dbReference type="AlphaFoldDB" id="A0A023X2Z3"/>
<dbReference type="EMBL" id="CP007514">
    <property type="protein sequence ID" value="AHY46439.1"/>
    <property type="molecule type" value="Genomic_DNA"/>
</dbReference>
<dbReference type="RefSeq" id="WP_051589429.1">
    <property type="nucleotide sequence ID" value="NZ_CP007514.1"/>
</dbReference>
<name>A0A023X2Z3_RUBRA</name>
<dbReference type="PANTHER" id="PTHR30348">
    <property type="entry name" value="UNCHARACTERIZED PROTEIN YECE"/>
    <property type="match status" value="1"/>
</dbReference>
<dbReference type="PANTHER" id="PTHR30348:SF4">
    <property type="entry name" value="DUF72 DOMAIN-CONTAINING PROTEIN"/>
    <property type="match status" value="1"/>
</dbReference>
<sequence length="274" mass="31473">MSETGDLQERLFLEEPGRTEPPEPGLYLGTSGWSYADWEGSVYPEGLPAASRLSEYVKRYATVEVDSTFYGTPRRRTVERWREVAPAGFRFAAKFPREISHDRTLAGCRDLARDFVDTMSVLGEKLGPLLLQLPPYFDASEHETLALFLDALPQGVRYAVEVRHRSWLQTDLRRTLAERGVALTLVDYPGMPRLEAATADFLYVRWLGDRREFPEGHTHPRRDRSEDLAWWSKRIKEAISEGREVYAYANNHYQNHSPSTLAQFLEVYRNGTDA</sequence>
<dbReference type="Gene3D" id="3.20.20.410">
    <property type="entry name" value="Protein of unknown function UPF0759"/>
    <property type="match status" value="1"/>
</dbReference>
<dbReference type="KEGG" id="rrd:RradSPS_1156"/>
<evidence type="ECO:0000313" key="3">
    <source>
        <dbReference type="Proteomes" id="UP000025229"/>
    </source>
</evidence>
<reference evidence="2" key="2">
    <citation type="submission" date="2023-11" db="EMBL/GenBank/DDBJ databases">
        <title>MicrobeMod: A computational toolkit for identifying prokaryotic methylation and restriction-modification with nanopore sequencing.</title>
        <authorList>
            <person name="Crits-Christoph A."/>
            <person name="Kang S.C."/>
            <person name="Lee H."/>
            <person name="Ostrov N."/>
        </authorList>
    </citation>
    <scope>NUCLEOTIDE SEQUENCE</scope>
    <source>
        <strain evidence="2">ATCC 51242</strain>
    </source>
</reference>
<dbReference type="Pfam" id="PF01904">
    <property type="entry name" value="DUF72"/>
    <property type="match status" value="1"/>
</dbReference>